<reference evidence="1" key="2">
    <citation type="journal article" date="2015" name="Fish Shellfish Immunol.">
        <title>Early steps in the European eel (Anguilla anguilla)-Vibrio vulnificus interaction in the gills: Role of the RtxA13 toxin.</title>
        <authorList>
            <person name="Callol A."/>
            <person name="Pajuelo D."/>
            <person name="Ebbesson L."/>
            <person name="Teles M."/>
            <person name="MacKenzie S."/>
            <person name="Amaro C."/>
        </authorList>
    </citation>
    <scope>NUCLEOTIDE SEQUENCE</scope>
</reference>
<name>A0A0E9VA53_ANGAN</name>
<organism evidence="1">
    <name type="scientific">Anguilla anguilla</name>
    <name type="common">European freshwater eel</name>
    <name type="synonym">Muraena anguilla</name>
    <dbReference type="NCBI Taxonomy" id="7936"/>
    <lineage>
        <taxon>Eukaryota</taxon>
        <taxon>Metazoa</taxon>
        <taxon>Chordata</taxon>
        <taxon>Craniata</taxon>
        <taxon>Vertebrata</taxon>
        <taxon>Euteleostomi</taxon>
        <taxon>Actinopterygii</taxon>
        <taxon>Neopterygii</taxon>
        <taxon>Teleostei</taxon>
        <taxon>Anguilliformes</taxon>
        <taxon>Anguillidae</taxon>
        <taxon>Anguilla</taxon>
    </lineage>
</organism>
<proteinExistence type="predicted"/>
<sequence>MSLNSHLICAALALLL</sequence>
<protein>
    <submittedName>
        <fullName evidence="1">Uncharacterized protein</fullName>
    </submittedName>
</protein>
<evidence type="ECO:0000313" key="1">
    <source>
        <dbReference type="EMBL" id="JAH74922.1"/>
    </source>
</evidence>
<reference evidence="1" key="1">
    <citation type="submission" date="2014-11" db="EMBL/GenBank/DDBJ databases">
        <authorList>
            <person name="Amaro Gonzalez C."/>
        </authorList>
    </citation>
    <scope>NUCLEOTIDE SEQUENCE</scope>
</reference>
<accession>A0A0E9VA53</accession>
<dbReference type="EMBL" id="GBXM01033655">
    <property type="protein sequence ID" value="JAH74922.1"/>
    <property type="molecule type" value="Transcribed_RNA"/>
</dbReference>
<dbReference type="AlphaFoldDB" id="A0A0E9VA53"/>